<accession>A0AAX3M191</accession>
<evidence type="ECO:0000256" key="1">
    <source>
        <dbReference type="SAM" id="SignalP"/>
    </source>
</evidence>
<dbReference type="AlphaFoldDB" id="A0AAX3M191"/>
<gene>
    <name evidence="2" type="ORF">PQ456_22515</name>
</gene>
<feature type="signal peptide" evidence="1">
    <location>
        <begin position="1"/>
        <end position="18"/>
    </location>
</feature>
<reference evidence="2 3" key="1">
    <citation type="submission" date="2023-02" db="EMBL/GenBank/DDBJ databases">
        <title>Genome sequence of Paenibacillus kyungheensis KACC 18744.</title>
        <authorList>
            <person name="Kim S."/>
            <person name="Heo J."/>
            <person name="Kwon S.-W."/>
        </authorList>
    </citation>
    <scope>NUCLEOTIDE SEQUENCE [LARGE SCALE GENOMIC DNA]</scope>
    <source>
        <strain evidence="2 3">KACC 18744</strain>
    </source>
</reference>
<evidence type="ECO:0000313" key="3">
    <source>
        <dbReference type="Proteomes" id="UP001220509"/>
    </source>
</evidence>
<name>A0AAX3M191_9BACL</name>
<dbReference type="Proteomes" id="UP001220509">
    <property type="component" value="Chromosome"/>
</dbReference>
<proteinExistence type="predicted"/>
<evidence type="ECO:0000313" key="2">
    <source>
        <dbReference type="EMBL" id="WCT55885.1"/>
    </source>
</evidence>
<keyword evidence="1" id="KW-0732">Signal</keyword>
<protein>
    <recommendedName>
        <fullName evidence="4">Intracellular proteinase inhibitor BsuPI domain-containing protein</fullName>
    </recommendedName>
</protein>
<organism evidence="2 3">
    <name type="scientific">Paenibacillus kyungheensis</name>
    <dbReference type="NCBI Taxonomy" id="1452732"/>
    <lineage>
        <taxon>Bacteria</taxon>
        <taxon>Bacillati</taxon>
        <taxon>Bacillota</taxon>
        <taxon>Bacilli</taxon>
        <taxon>Bacillales</taxon>
        <taxon>Paenibacillaceae</taxon>
        <taxon>Paenibacillus</taxon>
    </lineage>
</organism>
<dbReference type="RefSeq" id="WP_273614232.1">
    <property type="nucleotide sequence ID" value="NZ_CP117416.1"/>
</dbReference>
<evidence type="ECO:0008006" key="4">
    <source>
        <dbReference type="Google" id="ProtNLM"/>
    </source>
</evidence>
<dbReference type="EMBL" id="CP117416">
    <property type="protein sequence ID" value="WCT55885.1"/>
    <property type="molecule type" value="Genomic_DNA"/>
</dbReference>
<sequence length="157" mass="17556">MKSSKLIFLLSITLFCVSACNSHDSTNQISNSNHQSITDKKAFNPETQDHQTSDQLSFETILAGKNPTSNFSIDAEHNFFQLKIINKSKLIITFSLVNNETGKEILVDQVKPNKIWTWNSSTTYPKGLDSGKYTIQYRSNGNNMNGIAYGQLSSTPK</sequence>
<keyword evidence="3" id="KW-1185">Reference proteome</keyword>
<feature type="chain" id="PRO_5043354320" description="Intracellular proteinase inhibitor BsuPI domain-containing protein" evidence="1">
    <location>
        <begin position="19"/>
        <end position="157"/>
    </location>
</feature>
<dbReference type="KEGG" id="pka:PQ456_22515"/>